<feature type="transmembrane region" description="Helical" evidence="6">
    <location>
        <begin position="599"/>
        <end position="622"/>
    </location>
</feature>
<dbReference type="InterPro" id="IPR050382">
    <property type="entry name" value="MFS_Na/Anion_cotransporter"/>
</dbReference>
<feature type="transmembrane region" description="Helical" evidence="6">
    <location>
        <begin position="912"/>
        <end position="931"/>
    </location>
</feature>
<feature type="region of interest" description="Disordered" evidence="5">
    <location>
        <begin position="435"/>
        <end position="455"/>
    </location>
</feature>
<keyword evidence="3 6" id="KW-1133">Transmembrane helix</keyword>
<evidence type="ECO:0000256" key="1">
    <source>
        <dbReference type="ARBA" id="ARBA00004141"/>
    </source>
</evidence>
<dbReference type="Gene3D" id="1.20.1250.20">
    <property type="entry name" value="MFS general substrate transporter like domains"/>
    <property type="match status" value="2"/>
</dbReference>
<evidence type="ECO:0008006" key="9">
    <source>
        <dbReference type="Google" id="ProtNLM"/>
    </source>
</evidence>
<feature type="compositionally biased region" description="Basic and acidic residues" evidence="5">
    <location>
        <begin position="199"/>
        <end position="222"/>
    </location>
</feature>
<protein>
    <recommendedName>
        <fullName evidence="9">Major facilitator superfamily (MFS) profile domain-containing protein</fullName>
    </recommendedName>
</protein>
<dbReference type="InParanoid" id="C3ZNB7"/>
<evidence type="ECO:0000256" key="4">
    <source>
        <dbReference type="ARBA" id="ARBA00023136"/>
    </source>
</evidence>
<feature type="signal peptide" evidence="7">
    <location>
        <begin position="1"/>
        <end position="20"/>
    </location>
</feature>
<dbReference type="Pfam" id="PF07690">
    <property type="entry name" value="MFS_1"/>
    <property type="match status" value="2"/>
</dbReference>
<feature type="transmembrane region" description="Helical" evidence="6">
    <location>
        <begin position="887"/>
        <end position="905"/>
    </location>
</feature>
<accession>C3ZNB7</accession>
<feature type="region of interest" description="Disordered" evidence="5">
    <location>
        <begin position="136"/>
        <end position="156"/>
    </location>
</feature>
<organism>
    <name type="scientific">Branchiostoma floridae</name>
    <name type="common">Florida lancelet</name>
    <name type="synonym">Amphioxus</name>
    <dbReference type="NCBI Taxonomy" id="7739"/>
    <lineage>
        <taxon>Eukaryota</taxon>
        <taxon>Metazoa</taxon>
        <taxon>Chordata</taxon>
        <taxon>Cephalochordata</taxon>
        <taxon>Leptocardii</taxon>
        <taxon>Amphioxiformes</taxon>
        <taxon>Branchiostomatidae</taxon>
        <taxon>Branchiostoma</taxon>
    </lineage>
</organism>
<evidence type="ECO:0000256" key="3">
    <source>
        <dbReference type="ARBA" id="ARBA00022989"/>
    </source>
</evidence>
<proteinExistence type="predicted"/>
<evidence type="ECO:0000256" key="2">
    <source>
        <dbReference type="ARBA" id="ARBA00022692"/>
    </source>
</evidence>
<keyword evidence="2 6" id="KW-0812">Transmembrane</keyword>
<feature type="transmembrane region" description="Helical" evidence="6">
    <location>
        <begin position="407"/>
        <end position="425"/>
    </location>
</feature>
<dbReference type="PANTHER" id="PTHR11662">
    <property type="entry name" value="SOLUTE CARRIER FAMILY 17"/>
    <property type="match status" value="1"/>
</dbReference>
<comment type="subcellular location">
    <subcellularLocation>
        <location evidence="1">Membrane</location>
        <topology evidence="1">Multi-pass membrane protein</topology>
    </subcellularLocation>
</comment>
<gene>
    <name evidence="8" type="ORF">BRAFLDRAFT_96035</name>
</gene>
<feature type="transmembrane region" description="Helical" evidence="6">
    <location>
        <begin position="642"/>
        <end position="660"/>
    </location>
</feature>
<dbReference type="eggNOG" id="KOG2532">
    <property type="taxonomic scope" value="Eukaryota"/>
</dbReference>
<feature type="transmembrane region" description="Helical" evidence="6">
    <location>
        <begin position="709"/>
        <end position="729"/>
    </location>
</feature>
<dbReference type="GO" id="GO:0016020">
    <property type="term" value="C:membrane"/>
    <property type="evidence" value="ECO:0007669"/>
    <property type="project" value="UniProtKB-SubCell"/>
</dbReference>
<evidence type="ECO:0000256" key="5">
    <source>
        <dbReference type="SAM" id="MobiDB-lite"/>
    </source>
</evidence>
<name>C3ZNB7_BRAFL</name>
<feature type="region of interest" description="Disordered" evidence="5">
    <location>
        <begin position="784"/>
        <end position="829"/>
    </location>
</feature>
<dbReference type="PANTHER" id="PTHR11662:SF456">
    <property type="entry name" value="VESICULAR GLUTAMATE TRANSPORTER, ISOFORM A"/>
    <property type="match status" value="1"/>
</dbReference>
<feature type="transmembrane region" description="Helical" evidence="6">
    <location>
        <begin position="468"/>
        <end position="485"/>
    </location>
</feature>
<dbReference type="EMBL" id="GG666650">
    <property type="protein sequence ID" value="EEN45945.1"/>
    <property type="molecule type" value="Genomic_DNA"/>
</dbReference>
<dbReference type="GO" id="GO:0022857">
    <property type="term" value="F:transmembrane transporter activity"/>
    <property type="evidence" value="ECO:0007669"/>
    <property type="project" value="InterPro"/>
</dbReference>
<dbReference type="InterPro" id="IPR011701">
    <property type="entry name" value="MFS"/>
</dbReference>
<evidence type="ECO:0000256" key="6">
    <source>
        <dbReference type="SAM" id="Phobius"/>
    </source>
</evidence>
<feature type="compositionally biased region" description="Basic and acidic residues" evidence="5">
    <location>
        <begin position="800"/>
        <end position="826"/>
    </location>
</feature>
<feature type="transmembrane region" description="Helical" evidence="6">
    <location>
        <begin position="101"/>
        <end position="118"/>
    </location>
</feature>
<feature type="transmembrane region" description="Helical" evidence="6">
    <location>
        <begin position="541"/>
        <end position="559"/>
    </location>
</feature>
<feature type="compositionally biased region" description="Basic residues" evidence="5">
    <location>
        <begin position="786"/>
        <end position="799"/>
    </location>
</feature>
<keyword evidence="4 6" id="KW-0472">Membrane</keyword>
<dbReference type="SUPFAM" id="SSF103473">
    <property type="entry name" value="MFS general substrate transporter"/>
    <property type="match status" value="2"/>
</dbReference>
<reference evidence="8" key="1">
    <citation type="journal article" date="2008" name="Nature">
        <title>The amphioxus genome and the evolution of the chordate karyotype.</title>
        <authorList>
            <consortium name="US DOE Joint Genome Institute (JGI-PGF)"/>
            <person name="Putnam N.H."/>
            <person name="Butts T."/>
            <person name="Ferrier D.E.K."/>
            <person name="Furlong R.F."/>
            <person name="Hellsten U."/>
            <person name="Kawashima T."/>
            <person name="Robinson-Rechavi M."/>
            <person name="Shoguchi E."/>
            <person name="Terry A."/>
            <person name="Yu J.-K."/>
            <person name="Benito-Gutierrez E.L."/>
            <person name="Dubchak I."/>
            <person name="Garcia-Fernandez J."/>
            <person name="Gibson-Brown J.J."/>
            <person name="Grigoriev I.V."/>
            <person name="Horton A.C."/>
            <person name="de Jong P.J."/>
            <person name="Jurka J."/>
            <person name="Kapitonov V.V."/>
            <person name="Kohara Y."/>
            <person name="Kuroki Y."/>
            <person name="Lindquist E."/>
            <person name="Lucas S."/>
            <person name="Osoegawa K."/>
            <person name="Pennacchio L.A."/>
            <person name="Salamov A.A."/>
            <person name="Satou Y."/>
            <person name="Sauka-Spengler T."/>
            <person name="Schmutz J."/>
            <person name="Shin-I T."/>
            <person name="Toyoda A."/>
            <person name="Bronner-Fraser M."/>
            <person name="Fujiyama A."/>
            <person name="Holland L.Z."/>
            <person name="Holland P.W.H."/>
            <person name="Satoh N."/>
            <person name="Rokhsar D.S."/>
        </authorList>
    </citation>
    <scope>NUCLEOTIDE SEQUENCE [LARGE SCALE GENOMIC DNA]</scope>
    <source>
        <strain evidence="8">S238N-H82</strain>
        <tissue evidence="8">Testes</tissue>
    </source>
</reference>
<dbReference type="FunFam" id="1.20.1250.20:FF:001337">
    <property type="entry name" value="Uncharacterized protein"/>
    <property type="match status" value="2"/>
</dbReference>
<keyword evidence="7" id="KW-0732">Signal</keyword>
<feature type="chain" id="PRO_5002935054" description="Major facilitator superfamily (MFS) profile domain-containing protein" evidence="7">
    <location>
        <begin position="21"/>
        <end position="1057"/>
    </location>
</feature>
<evidence type="ECO:0000313" key="8">
    <source>
        <dbReference type="EMBL" id="EEN45945.1"/>
    </source>
</evidence>
<dbReference type="AlphaFoldDB" id="C3ZNB7"/>
<feature type="transmembrane region" description="Helical" evidence="6">
    <location>
        <begin position="274"/>
        <end position="295"/>
    </location>
</feature>
<sequence>MLRATLCLVVLSLLAASLQADEAEDMRRFVTMLEMVMNNSPPGGPRMSKSVMAKLCERFPIQCSRIGEGTWTGNAPRAVYGNYVCKSPMGPVKMRSPPKRLLVYSLLLASFFISGGLYPSMQLGLSEAVTKWEIGEETPSSRGEIPSPSVHEQRGETEKTPWYINFIRAFLETELGPDSRISKRSTKHEKHHVHSHATKTSDKHEKRINQEGEEPSSKIDAREEKGIGYAVVQAMQDSENALHQFLRESLLTRSEEEIEEELNERVKKQDDGDWVQAMGIVHHLMFPIGQIFFAFPGGFVAAKGSAVKILGTMMFVSCLVHLFVPLPMTFRGSPHTGDVSVAVMMFLEGCCQGVTIPAAYGVLHRWAPKSERSTMVSLTLATYYLGRLSGQFACAALKQAHGYMPAFYIYGPLGIIWSLVWLLSVKPNPSLDDNINTSERDDINSGKNTAQDGSDIPMKEVLTDRNTVSYLATGLCFAWGMSVLLNHAPQYFAEKVALDVGKSPWLLWTLPLVMSGGMLAAGPGTDIAIYKGASTTTTRKAVTGFVGACVFSFVMAMAFTKSQAYAYGGTVASMVMIGMAMGGGYGVTPLDASDRYSSIVVGIGVSINTALFLVSPVAVMGLSGPGGSAKRQVEAVSGWRTVHIVTAVVMGVAPMIYGAVTGEGEIFKVLEDVMVSASLETLSCLSDLPDVVFVSYRPDVSMGSPPKRLLVYSLLMVSFFIAGGLYPSIQLGLSEAVTKWDIGQETPSSRGEIPSSTEKKEQKTPWYINFIRSFLETELGAESKVSKRSTKHHKHHAKKDHVVEVKSGHEKKSSDEHSEKSSETTRRREKSGIAYAAVRAMEESEEALDQFLRESLLKRSDQDELYEKFKKQDDGDWVKAMGVVHHLMYPIGQIFFAFPGGYFAAKGSAVKILGTMMFISCLVHLFVPLPMKFRDSPHTADVSVAVMMFIEGSCQGATIPAAYGVLHRWAPISERSTMVALTLATYYLGKLSGQFACAALQEAHGYLPAFYIYVWVLTVKPNPSLDDNISTKEKDKINSGKDTGMVSHICLVQTSGL</sequence>
<feature type="transmembrane region" description="Helical" evidence="6">
    <location>
        <begin position="339"/>
        <end position="363"/>
    </location>
</feature>
<dbReference type="STRING" id="7739.C3ZNB7"/>
<feature type="transmembrane region" description="Helical" evidence="6">
    <location>
        <begin position="307"/>
        <end position="327"/>
    </location>
</feature>
<feature type="transmembrane region" description="Helical" evidence="6">
    <location>
        <begin position="505"/>
        <end position="529"/>
    </location>
</feature>
<feature type="transmembrane region" description="Helical" evidence="6">
    <location>
        <begin position="943"/>
        <end position="966"/>
    </location>
</feature>
<feature type="compositionally biased region" description="Basic residues" evidence="5">
    <location>
        <begin position="182"/>
        <end position="197"/>
    </location>
</feature>
<feature type="transmembrane region" description="Helical" evidence="6">
    <location>
        <begin position="565"/>
        <end position="587"/>
    </location>
</feature>
<dbReference type="InterPro" id="IPR036259">
    <property type="entry name" value="MFS_trans_sf"/>
</dbReference>
<evidence type="ECO:0000256" key="7">
    <source>
        <dbReference type="SAM" id="SignalP"/>
    </source>
</evidence>
<feature type="region of interest" description="Disordered" evidence="5">
    <location>
        <begin position="181"/>
        <end position="222"/>
    </location>
</feature>